<evidence type="ECO:0000313" key="2">
    <source>
        <dbReference type="EMBL" id="KFH09675.1"/>
    </source>
</evidence>
<feature type="region of interest" description="Disordered" evidence="1">
    <location>
        <begin position="35"/>
        <end position="74"/>
    </location>
</feature>
<feature type="non-terminal residue" evidence="2">
    <location>
        <position position="1"/>
    </location>
</feature>
<organism evidence="2 3">
    <name type="scientific">Toxoplasma gondii MAS</name>
    <dbReference type="NCBI Taxonomy" id="943118"/>
    <lineage>
        <taxon>Eukaryota</taxon>
        <taxon>Sar</taxon>
        <taxon>Alveolata</taxon>
        <taxon>Apicomplexa</taxon>
        <taxon>Conoidasida</taxon>
        <taxon>Coccidia</taxon>
        <taxon>Eucoccidiorida</taxon>
        <taxon>Eimeriorina</taxon>
        <taxon>Sarcocystidae</taxon>
        <taxon>Toxoplasma</taxon>
    </lineage>
</organism>
<evidence type="ECO:0000256" key="1">
    <source>
        <dbReference type="SAM" id="MobiDB-lite"/>
    </source>
</evidence>
<evidence type="ECO:0000313" key="3">
    <source>
        <dbReference type="Proteomes" id="UP000028821"/>
    </source>
</evidence>
<feature type="compositionally biased region" description="Basic and acidic residues" evidence="1">
    <location>
        <begin position="55"/>
        <end position="66"/>
    </location>
</feature>
<gene>
    <name evidence="2" type="ORF">TGMAS_226340B</name>
</gene>
<sequence length="74" mass="7738">LTSFMSDFVSRLNTLPAALVADDAQAALRATAASASSSLAGAGRRRVVSSPVESEAERRQAPDLFDRVPPPPTI</sequence>
<dbReference type="VEuPathDB" id="ToxoDB:TGMAS_226340B"/>
<accession>A0A086QAP3</accession>
<comment type="caution">
    <text evidence="2">The sequence shown here is derived from an EMBL/GenBank/DDBJ whole genome shotgun (WGS) entry which is preliminary data.</text>
</comment>
<dbReference type="Proteomes" id="UP000028821">
    <property type="component" value="Unassembled WGS sequence"/>
</dbReference>
<dbReference type="AlphaFoldDB" id="A0A086QAP3"/>
<name>A0A086QAP3_TOXGO</name>
<dbReference type="EMBL" id="AEXC02001872">
    <property type="protein sequence ID" value="KFH09675.1"/>
    <property type="molecule type" value="Genomic_DNA"/>
</dbReference>
<reference evidence="2 3" key="1">
    <citation type="submission" date="2014-04" db="EMBL/GenBank/DDBJ databases">
        <authorList>
            <person name="Sibley D."/>
            <person name="Venepally P."/>
            <person name="Karamycheva S."/>
            <person name="Hadjithomas M."/>
            <person name="Khan A."/>
            <person name="Brunk B."/>
            <person name="Roos D."/>
            <person name="Caler E."/>
            <person name="Lorenzi H."/>
        </authorList>
    </citation>
    <scope>NUCLEOTIDE SEQUENCE [LARGE SCALE GENOMIC DNA]</scope>
    <source>
        <strain evidence="2 3">MAS</strain>
    </source>
</reference>
<proteinExistence type="predicted"/>
<protein>
    <submittedName>
        <fullName evidence="2">Uncharacterized protein</fullName>
    </submittedName>
</protein>